<keyword evidence="10" id="KW-1185">Reference proteome</keyword>
<reference evidence="9" key="2">
    <citation type="submission" date="2023-05" db="EMBL/GenBank/DDBJ databases">
        <authorList>
            <consortium name="Lawrence Berkeley National Laboratory"/>
            <person name="Steindorff A."/>
            <person name="Hensen N."/>
            <person name="Bonometti L."/>
            <person name="Westerberg I."/>
            <person name="Brannstrom I.O."/>
            <person name="Guillou S."/>
            <person name="Cros-Aarteil S."/>
            <person name="Calhoun S."/>
            <person name="Haridas S."/>
            <person name="Kuo A."/>
            <person name="Mondo S."/>
            <person name="Pangilinan J."/>
            <person name="Riley R."/>
            <person name="Labutti K."/>
            <person name="Andreopoulos B."/>
            <person name="Lipzen A."/>
            <person name="Chen C."/>
            <person name="Yanf M."/>
            <person name="Daum C."/>
            <person name="Ng V."/>
            <person name="Clum A."/>
            <person name="Ohm R."/>
            <person name="Martin F."/>
            <person name="Silar P."/>
            <person name="Natvig D."/>
            <person name="Lalanne C."/>
            <person name="Gautier V."/>
            <person name="Ament-Velasquez S.L."/>
            <person name="Kruys A."/>
            <person name="Hutchinson M.I."/>
            <person name="Powell A.J."/>
            <person name="Barry K."/>
            <person name="Miller A.N."/>
            <person name="Grigoriev I.V."/>
            <person name="Debuchy R."/>
            <person name="Gladieux P."/>
            <person name="Thoren M.H."/>
            <person name="Johannesson H."/>
        </authorList>
    </citation>
    <scope>NUCLEOTIDE SEQUENCE</scope>
    <source>
        <strain evidence="9">CBS 731.68</strain>
    </source>
</reference>
<dbReference type="FunFam" id="1.20.1250.20:FF:000196">
    <property type="entry name" value="MFS toxin efflux pump (AflT)"/>
    <property type="match status" value="1"/>
</dbReference>
<feature type="transmembrane region" description="Helical" evidence="7">
    <location>
        <begin position="130"/>
        <end position="149"/>
    </location>
</feature>
<dbReference type="AlphaFoldDB" id="A0AAN6U560"/>
<feature type="transmembrane region" description="Helical" evidence="7">
    <location>
        <begin position="290"/>
        <end position="307"/>
    </location>
</feature>
<sequence length="723" mass="78746">MPAGSQQSLRSTGSGSGQSTQEVRTDRQPDAGDHGDAEKLSPSQPPPDSGDGELFKPRSVRFWLTLLCNFLALFLVALDRTIIATAVPRISDEFNALGDIGWYGSSYMLTTACAQLLFGRLYKFYDMKWTFLTSIIVFEIGSAICGAAANSTTFIVGRAIAGLGSAGIFAGCLLIMIPMVPLHRRPAFQGMFGMVFGLASVMGPLIGGGFTGGVTWRWCFYINLPIGAVTLVFMVLYWNPPKRKHEPAKFTTHVKRLDPLGMLFFLPGVVCLFIAFQWGGSTYAWNEWRIIVLLVVFAACIVAFTAVQILKPETASVPPKVFMQRSVLFGNGFTFFLAGSMLMLVYYMPVWFQTVKQVDPLKSGIYTLPLVLSLVVSSILSGGITQRIGYYVPSMLVSPSVMAIGEGLLTLLNQDSPTSHWVCFQFLSGFGLGFGMQTSGLAVQTVLPKEDVPAGIAINFFVQQLGGAVFTSVGQAILTNTLVSQLSGLPGVDPHLVVNEGATKLAHLVPPEEVGLIINAYNDACRNIFFASMGLAFASLSCAFGMEWKSVKRNKLKVDASSSSSNSNNLDSSTAGAKPGMPYFEGIKENRKRKSSGGSRKSRGPGRKGVLTKAPPPERSRSRPCSSTMLSQSSGDKKDNDKEKDKKEDRKDDKKGDDKEDVKKDDKREEKTDGDEENQKKEDNKDDKNGQMSNESLAGALRDWVRYSMAQEAEEEEPQLGGF</sequence>
<feature type="transmembrane region" description="Helical" evidence="7">
    <location>
        <begin position="390"/>
        <end position="412"/>
    </location>
</feature>
<feature type="transmembrane region" description="Helical" evidence="7">
    <location>
        <begin position="62"/>
        <end position="88"/>
    </location>
</feature>
<feature type="domain" description="Major facilitator superfamily (MFS) profile" evidence="8">
    <location>
        <begin position="65"/>
        <end position="551"/>
    </location>
</feature>
<dbReference type="GeneID" id="87823533"/>
<dbReference type="SUPFAM" id="SSF103473">
    <property type="entry name" value="MFS general substrate transporter"/>
    <property type="match status" value="1"/>
</dbReference>
<feature type="transmembrane region" description="Helical" evidence="7">
    <location>
        <begin position="155"/>
        <end position="180"/>
    </location>
</feature>
<feature type="region of interest" description="Disordered" evidence="6">
    <location>
        <begin position="1"/>
        <end position="52"/>
    </location>
</feature>
<keyword evidence="2" id="KW-0813">Transport</keyword>
<evidence type="ECO:0000256" key="5">
    <source>
        <dbReference type="ARBA" id="ARBA00023136"/>
    </source>
</evidence>
<evidence type="ECO:0000256" key="4">
    <source>
        <dbReference type="ARBA" id="ARBA00022989"/>
    </source>
</evidence>
<evidence type="ECO:0000313" key="9">
    <source>
        <dbReference type="EMBL" id="KAK4126648.1"/>
    </source>
</evidence>
<reference evidence="9" key="1">
    <citation type="journal article" date="2023" name="Mol. Phylogenet. Evol.">
        <title>Genome-scale phylogeny and comparative genomics of the fungal order Sordariales.</title>
        <authorList>
            <person name="Hensen N."/>
            <person name="Bonometti L."/>
            <person name="Westerberg I."/>
            <person name="Brannstrom I.O."/>
            <person name="Guillou S."/>
            <person name="Cros-Aarteil S."/>
            <person name="Calhoun S."/>
            <person name="Haridas S."/>
            <person name="Kuo A."/>
            <person name="Mondo S."/>
            <person name="Pangilinan J."/>
            <person name="Riley R."/>
            <person name="LaButti K."/>
            <person name="Andreopoulos B."/>
            <person name="Lipzen A."/>
            <person name="Chen C."/>
            <person name="Yan M."/>
            <person name="Daum C."/>
            <person name="Ng V."/>
            <person name="Clum A."/>
            <person name="Steindorff A."/>
            <person name="Ohm R.A."/>
            <person name="Martin F."/>
            <person name="Silar P."/>
            <person name="Natvig D.O."/>
            <person name="Lalanne C."/>
            <person name="Gautier V."/>
            <person name="Ament-Velasquez S.L."/>
            <person name="Kruys A."/>
            <person name="Hutchinson M.I."/>
            <person name="Powell A.J."/>
            <person name="Barry K."/>
            <person name="Miller A.N."/>
            <person name="Grigoriev I.V."/>
            <person name="Debuchy R."/>
            <person name="Gladieux P."/>
            <person name="Hiltunen Thoren M."/>
            <person name="Johannesson H."/>
        </authorList>
    </citation>
    <scope>NUCLEOTIDE SEQUENCE</scope>
    <source>
        <strain evidence="9">CBS 731.68</strain>
    </source>
</reference>
<dbReference type="GO" id="GO:0005886">
    <property type="term" value="C:plasma membrane"/>
    <property type="evidence" value="ECO:0007669"/>
    <property type="project" value="TreeGrafter"/>
</dbReference>
<dbReference type="PROSITE" id="PS50850">
    <property type="entry name" value="MFS"/>
    <property type="match status" value="1"/>
</dbReference>
<evidence type="ECO:0000313" key="10">
    <source>
        <dbReference type="Proteomes" id="UP001302602"/>
    </source>
</evidence>
<feature type="compositionally biased region" description="Basic and acidic residues" evidence="6">
    <location>
        <begin position="635"/>
        <end position="689"/>
    </location>
</feature>
<dbReference type="PANTHER" id="PTHR23501:SF201">
    <property type="entry name" value="MFS AFLATOXIN EFFLUX PUMP"/>
    <property type="match status" value="1"/>
</dbReference>
<dbReference type="FunFam" id="1.20.1720.10:FF:000012">
    <property type="entry name" value="MFS toxin efflux pump (AflT)"/>
    <property type="match status" value="1"/>
</dbReference>
<accession>A0AAN6U560</accession>
<feature type="transmembrane region" description="Helical" evidence="7">
    <location>
        <begin position="328"/>
        <end position="352"/>
    </location>
</feature>
<organism evidence="9 10">
    <name type="scientific">Parathielavia appendiculata</name>
    <dbReference type="NCBI Taxonomy" id="2587402"/>
    <lineage>
        <taxon>Eukaryota</taxon>
        <taxon>Fungi</taxon>
        <taxon>Dikarya</taxon>
        <taxon>Ascomycota</taxon>
        <taxon>Pezizomycotina</taxon>
        <taxon>Sordariomycetes</taxon>
        <taxon>Sordariomycetidae</taxon>
        <taxon>Sordariales</taxon>
        <taxon>Chaetomiaceae</taxon>
        <taxon>Parathielavia</taxon>
    </lineage>
</organism>
<dbReference type="Proteomes" id="UP001302602">
    <property type="component" value="Unassembled WGS sequence"/>
</dbReference>
<protein>
    <submittedName>
        <fullName evidence="9">MFS general substrate transporter</fullName>
    </submittedName>
</protein>
<dbReference type="InterPro" id="IPR020846">
    <property type="entry name" value="MFS_dom"/>
</dbReference>
<feature type="compositionally biased region" description="Low complexity" evidence="6">
    <location>
        <begin position="561"/>
        <end position="573"/>
    </location>
</feature>
<feature type="transmembrane region" description="Helical" evidence="7">
    <location>
        <begin position="528"/>
        <end position="546"/>
    </location>
</feature>
<evidence type="ECO:0000256" key="1">
    <source>
        <dbReference type="ARBA" id="ARBA00004141"/>
    </source>
</evidence>
<feature type="compositionally biased region" description="Basic and acidic residues" evidence="6">
    <location>
        <begin position="23"/>
        <end position="39"/>
    </location>
</feature>
<dbReference type="Gene3D" id="1.20.1720.10">
    <property type="entry name" value="Multidrug resistance protein D"/>
    <property type="match status" value="1"/>
</dbReference>
<evidence type="ECO:0000256" key="2">
    <source>
        <dbReference type="ARBA" id="ARBA00022448"/>
    </source>
</evidence>
<keyword evidence="4 7" id="KW-1133">Transmembrane helix</keyword>
<comment type="caution">
    <text evidence="9">The sequence shown here is derived from an EMBL/GenBank/DDBJ whole genome shotgun (WGS) entry which is preliminary data.</text>
</comment>
<dbReference type="Gene3D" id="1.20.1250.20">
    <property type="entry name" value="MFS general substrate transporter like domains"/>
    <property type="match status" value="1"/>
</dbReference>
<comment type="subcellular location">
    <subcellularLocation>
        <location evidence="1">Membrane</location>
        <topology evidence="1">Multi-pass membrane protein</topology>
    </subcellularLocation>
</comment>
<dbReference type="EMBL" id="MU853225">
    <property type="protein sequence ID" value="KAK4126648.1"/>
    <property type="molecule type" value="Genomic_DNA"/>
</dbReference>
<keyword evidence="5 7" id="KW-0472">Membrane</keyword>
<feature type="transmembrane region" description="Helical" evidence="7">
    <location>
        <begin position="100"/>
        <end position="118"/>
    </location>
</feature>
<evidence type="ECO:0000256" key="7">
    <source>
        <dbReference type="SAM" id="Phobius"/>
    </source>
</evidence>
<dbReference type="Pfam" id="PF07690">
    <property type="entry name" value="MFS_1"/>
    <property type="match status" value="1"/>
</dbReference>
<dbReference type="InterPro" id="IPR036259">
    <property type="entry name" value="MFS_trans_sf"/>
</dbReference>
<feature type="compositionally biased region" description="Basic residues" evidence="6">
    <location>
        <begin position="590"/>
        <end position="606"/>
    </location>
</feature>
<feature type="transmembrane region" description="Helical" evidence="7">
    <location>
        <begin position="192"/>
        <end position="214"/>
    </location>
</feature>
<dbReference type="RefSeq" id="XP_062650419.1">
    <property type="nucleotide sequence ID" value="XM_062786765.1"/>
</dbReference>
<gene>
    <name evidence="9" type="ORF">N657DRAFT_315280</name>
</gene>
<evidence type="ECO:0000256" key="6">
    <source>
        <dbReference type="SAM" id="MobiDB-lite"/>
    </source>
</evidence>
<evidence type="ECO:0000259" key="8">
    <source>
        <dbReference type="PROSITE" id="PS50850"/>
    </source>
</evidence>
<keyword evidence="3 7" id="KW-0812">Transmembrane</keyword>
<name>A0AAN6U560_9PEZI</name>
<dbReference type="InterPro" id="IPR011701">
    <property type="entry name" value="MFS"/>
</dbReference>
<dbReference type="CDD" id="cd17502">
    <property type="entry name" value="MFS_Azr1_MDR_like"/>
    <property type="match status" value="1"/>
</dbReference>
<feature type="compositionally biased region" description="Low complexity" evidence="6">
    <location>
        <begin position="1"/>
        <end position="21"/>
    </location>
</feature>
<feature type="transmembrane region" description="Helical" evidence="7">
    <location>
        <begin position="260"/>
        <end position="278"/>
    </location>
</feature>
<feature type="transmembrane region" description="Helical" evidence="7">
    <location>
        <begin position="364"/>
        <end position="383"/>
    </location>
</feature>
<proteinExistence type="predicted"/>
<feature type="region of interest" description="Disordered" evidence="6">
    <location>
        <begin position="559"/>
        <end position="699"/>
    </location>
</feature>
<feature type="transmembrane region" description="Helical" evidence="7">
    <location>
        <begin position="220"/>
        <end position="239"/>
    </location>
</feature>
<dbReference type="PANTHER" id="PTHR23501">
    <property type="entry name" value="MAJOR FACILITATOR SUPERFAMILY"/>
    <property type="match status" value="1"/>
</dbReference>
<evidence type="ECO:0000256" key="3">
    <source>
        <dbReference type="ARBA" id="ARBA00022692"/>
    </source>
</evidence>
<dbReference type="GO" id="GO:0022857">
    <property type="term" value="F:transmembrane transporter activity"/>
    <property type="evidence" value="ECO:0007669"/>
    <property type="project" value="InterPro"/>
</dbReference>